<dbReference type="OrthoDB" id="9789812at2"/>
<dbReference type="InterPro" id="IPR005146">
    <property type="entry name" value="B3/B4_tRNA-bd"/>
</dbReference>
<comment type="caution">
    <text evidence="2">The sequence shown here is derived from an EMBL/GenBank/DDBJ whole genome shotgun (WGS) entry which is preliminary data.</text>
</comment>
<gene>
    <name evidence="2" type="ORF">GJU40_18160</name>
</gene>
<accession>A0A7X2J278</accession>
<name>A0A7X2J278_9BACI</name>
<dbReference type="RefSeq" id="WP_154309505.1">
    <property type="nucleotide sequence ID" value="NZ_WKKI01000057.1"/>
</dbReference>
<dbReference type="PANTHER" id="PTHR39209">
    <property type="match status" value="1"/>
</dbReference>
<evidence type="ECO:0000259" key="1">
    <source>
        <dbReference type="SMART" id="SM00873"/>
    </source>
</evidence>
<dbReference type="SUPFAM" id="SSF56037">
    <property type="entry name" value="PheT/TilS domain"/>
    <property type="match status" value="1"/>
</dbReference>
<dbReference type="Proteomes" id="UP000448867">
    <property type="component" value="Unassembled WGS sequence"/>
</dbReference>
<evidence type="ECO:0000313" key="2">
    <source>
        <dbReference type="EMBL" id="MRX74050.1"/>
    </source>
</evidence>
<feature type="domain" description="B3/B4 tRNA-binding" evidence="1">
    <location>
        <begin position="62"/>
        <end position="212"/>
    </location>
</feature>
<dbReference type="Gene3D" id="3.50.40.10">
    <property type="entry name" value="Phenylalanyl-trna Synthetase, Chain B, domain 3"/>
    <property type="match status" value="1"/>
</dbReference>
<dbReference type="PANTHER" id="PTHR39209:SF2">
    <property type="entry name" value="CYTOPLASMIC PROTEIN"/>
    <property type="match status" value="1"/>
</dbReference>
<dbReference type="Pfam" id="PF03483">
    <property type="entry name" value="B3_4"/>
    <property type="match status" value="1"/>
</dbReference>
<dbReference type="EMBL" id="WKKI01000057">
    <property type="protein sequence ID" value="MRX74050.1"/>
    <property type="molecule type" value="Genomic_DNA"/>
</dbReference>
<dbReference type="InterPro" id="IPR020825">
    <property type="entry name" value="Phe-tRNA_synthase-like_B3/B4"/>
</dbReference>
<reference evidence="2 3" key="1">
    <citation type="submission" date="2019-11" db="EMBL/GenBank/DDBJ databases">
        <title>Bacillus lacus genome.</title>
        <authorList>
            <person name="Allen C.J."/>
            <person name="Newman J.D."/>
        </authorList>
    </citation>
    <scope>NUCLEOTIDE SEQUENCE [LARGE SCALE GENOMIC DNA]</scope>
    <source>
        <strain evidence="2 3">KCTC 33946</strain>
    </source>
</reference>
<proteinExistence type="predicted"/>
<dbReference type="GO" id="GO:0003723">
    <property type="term" value="F:RNA binding"/>
    <property type="evidence" value="ECO:0007669"/>
    <property type="project" value="InterPro"/>
</dbReference>
<protein>
    <recommendedName>
        <fullName evidence="1">B3/B4 tRNA-binding domain-containing protein</fullName>
    </recommendedName>
</protein>
<keyword evidence="3" id="KW-1185">Reference proteome</keyword>
<organism evidence="2 3">
    <name type="scientific">Metabacillus lacus</name>
    <dbReference type="NCBI Taxonomy" id="1983721"/>
    <lineage>
        <taxon>Bacteria</taxon>
        <taxon>Bacillati</taxon>
        <taxon>Bacillota</taxon>
        <taxon>Bacilli</taxon>
        <taxon>Bacillales</taxon>
        <taxon>Bacillaceae</taxon>
        <taxon>Metabacillus</taxon>
    </lineage>
</organism>
<dbReference type="AlphaFoldDB" id="A0A7X2J278"/>
<evidence type="ECO:0000313" key="3">
    <source>
        <dbReference type="Proteomes" id="UP000448867"/>
    </source>
</evidence>
<dbReference type="SMART" id="SM00873">
    <property type="entry name" value="B3_4"/>
    <property type="match status" value="1"/>
</dbReference>
<dbReference type="GO" id="GO:0004826">
    <property type="term" value="F:phenylalanine-tRNA ligase activity"/>
    <property type="evidence" value="ECO:0007669"/>
    <property type="project" value="InterPro"/>
</dbReference>
<sequence length="220" mass="24646">MKIIIEESIKKIIPGFKLAAVTYNDITISDSPAMLRGRLQLFQESLYFQSEEKKPADYDGIREWRSIFKALGADPNRYRPSQEAMYRRIAKQQFLSPIHSAADMNNFFSLQYTIPFGIYDCDKLEGDIILSSGSENDTYEALNGRTVSLKNIPVLSDSIGPFGSPYVDSKRSAVSLETVKCLQIAFLNPNQDPEDAKSMAESFSKMFSKIHGGSAAVYVL</sequence>